<dbReference type="GO" id="GO:0006351">
    <property type="term" value="P:DNA-templated transcription"/>
    <property type="evidence" value="ECO:0007669"/>
    <property type="project" value="InterPro"/>
</dbReference>
<dbReference type="EMBL" id="CDMC01000018">
    <property type="protein sequence ID" value="CEL10477.1"/>
    <property type="molecule type" value="Genomic_DNA"/>
</dbReference>
<keyword evidence="2" id="KW-0479">Metal-binding</keyword>
<keyword evidence="3" id="KW-0677">Repeat</keyword>
<dbReference type="PANTHER" id="PTHR40626">
    <property type="entry name" value="MIP31509P"/>
    <property type="match status" value="1"/>
</dbReference>
<evidence type="ECO:0000259" key="9">
    <source>
        <dbReference type="PROSITE" id="PS50157"/>
    </source>
</evidence>
<dbReference type="CDD" id="cd12148">
    <property type="entry name" value="fungal_TF_MHR"/>
    <property type="match status" value="1"/>
</dbReference>
<reference evidence="11" key="1">
    <citation type="journal article" date="2016" name="Genome Announc.">
        <title>Draft genome sequences of fungus Aspergillus calidoustus.</title>
        <authorList>
            <person name="Horn F."/>
            <person name="Linde J."/>
            <person name="Mattern D.J."/>
            <person name="Walther G."/>
            <person name="Guthke R."/>
            <person name="Scherlach K."/>
            <person name="Martin K."/>
            <person name="Brakhage A.A."/>
            <person name="Petzke L."/>
            <person name="Valiante V."/>
        </authorList>
    </citation>
    <scope>NUCLEOTIDE SEQUENCE [LARGE SCALE GENOMIC DNA]</scope>
    <source>
        <strain evidence="11">SF006504</strain>
    </source>
</reference>
<comment type="subcellular location">
    <subcellularLocation>
        <location evidence="1">Nucleus</location>
    </subcellularLocation>
</comment>
<dbReference type="OrthoDB" id="654211at2759"/>
<dbReference type="GO" id="GO:0000785">
    <property type="term" value="C:chromatin"/>
    <property type="evidence" value="ECO:0007669"/>
    <property type="project" value="TreeGrafter"/>
</dbReference>
<dbReference type="InterPro" id="IPR036236">
    <property type="entry name" value="Znf_C2H2_sf"/>
</dbReference>
<evidence type="ECO:0000313" key="11">
    <source>
        <dbReference type="Proteomes" id="UP000054771"/>
    </source>
</evidence>
<evidence type="ECO:0000313" key="10">
    <source>
        <dbReference type="EMBL" id="CEL10477.1"/>
    </source>
</evidence>
<dbReference type="FunFam" id="3.30.160.60:FF:000100">
    <property type="entry name" value="Zinc finger 45-like"/>
    <property type="match status" value="1"/>
</dbReference>
<dbReference type="PANTHER" id="PTHR40626:SF11">
    <property type="entry name" value="ZINC FINGER PROTEIN YPR022C"/>
    <property type="match status" value="1"/>
</dbReference>
<feature type="domain" description="C2H2-type" evidence="9">
    <location>
        <begin position="28"/>
        <end position="55"/>
    </location>
</feature>
<dbReference type="PROSITE" id="PS50157">
    <property type="entry name" value="ZINC_FINGER_C2H2_2"/>
    <property type="match status" value="2"/>
</dbReference>
<evidence type="ECO:0000256" key="3">
    <source>
        <dbReference type="ARBA" id="ARBA00022737"/>
    </source>
</evidence>
<dbReference type="InterPro" id="IPR051059">
    <property type="entry name" value="VerF-like"/>
</dbReference>
<name>A0A0U5GH48_ASPCI</name>
<sequence>MAPPQEACQEVQARRPAKDDAKTSTRRFYCPECGATFARSSHMRRHQRTNRADKPFTCRYCPLASSRKDAIIRHTRSFHPGQPLESSSNENEQIDVVDIEIGASHQSPSGDCIIPEDFVRMGGPVASHSPIMETQSSIQVPLSPSHTNLGSIALSSWLQSNGGIAGLTPTSHEDPLLPGRDTLGSPQVDFGRAFDPQFFDFDILAPLDQLEISEACFKRKAQTSLGITYEAHLQAKANLSRINGPENPSNIHFPSRPAMVRFVKAYFTHMAPYVPVVHRPTFDVSSLPPVLLLEIMACGAVYSNETEVAMAMHNNVLKLLLKSEFTSACDDAGIELKLSRLQTMLLATYFGLLSCDSYLEERARFTFHSAIELVEAVIEKPAAPTMEPRRAWIYQETMSRCVSCSIIIASGYFSTSMKRSLNIPYLDSKYPLPCPTSQWLRGEASGDTSEPAIYNSEVMEGIMQGNRPPSGLSEYAFLAILDFETGVNYLCITAPLQFDPLEIHAFCESALLLFWYLMSKKINPKKFEWHQDISDTVEEVLSEGQGFRSWGSSGDPAPGSLCHDTGFLLGSVASSTCCLSRSTKAHCARPCYLSITSGSECMSQSVNGLKDTEQPKH</sequence>
<dbReference type="SUPFAM" id="SSF57667">
    <property type="entry name" value="beta-beta-alpha zinc fingers"/>
    <property type="match status" value="1"/>
</dbReference>
<evidence type="ECO:0000256" key="1">
    <source>
        <dbReference type="ARBA" id="ARBA00004123"/>
    </source>
</evidence>
<dbReference type="OMA" id="CHICAFE"/>
<dbReference type="GO" id="GO:0000978">
    <property type="term" value="F:RNA polymerase II cis-regulatory region sequence-specific DNA binding"/>
    <property type="evidence" value="ECO:0007669"/>
    <property type="project" value="InterPro"/>
</dbReference>
<dbReference type="AlphaFoldDB" id="A0A0U5GH48"/>
<evidence type="ECO:0000256" key="6">
    <source>
        <dbReference type="ARBA" id="ARBA00023242"/>
    </source>
</evidence>
<keyword evidence="11" id="KW-1185">Reference proteome</keyword>
<evidence type="ECO:0000256" key="2">
    <source>
        <dbReference type="ARBA" id="ARBA00022723"/>
    </source>
</evidence>
<feature type="compositionally biased region" description="Basic and acidic residues" evidence="8">
    <location>
        <begin position="12"/>
        <end position="23"/>
    </location>
</feature>
<dbReference type="Pfam" id="PF04082">
    <property type="entry name" value="Fungal_trans"/>
    <property type="match status" value="1"/>
</dbReference>
<feature type="domain" description="C2H2-type" evidence="9">
    <location>
        <begin position="56"/>
        <end position="84"/>
    </location>
</feature>
<dbReference type="GO" id="GO:0008270">
    <property type="term" value="F:zinc ion binding"/>
    <property type="evidence" value="ECO:0007669"/>
    <property type="project" value="UniProtKB-KW"/>
</dbReference>
<dbReference type="Proteomes" id="UP000054771">
    <property type="component" value="Unassembled WGS sequence"/>
</dbReference>
<feature type="region of interest" description="Disordered" evidence="8">
    <location>
        <begin position="1"/>
        <end position="23"/>
    </location>
</feature>
<proteinExistence type="predicted"/>
<evidence type="ECO:0000256" key="7">
    <source>
        <dbReference type="PROSITE-ProRule" id="PRU00042"/>
    </source>
</evidence>
<dbReference type="GO" id="GO:0005634">
    <property type="term" value="C:nucleus"/>
    <property type="evidence" value="ECO:0007669"/>
    <property type="project" value="UniProtKB-SubCell"/>
</dbReference>
<dbReference type="Pfam" id="PF00096">
    <property type="entry name" value="zf-C2H2"/>
    <property type="match status" value="1"/>
</dbReference>
<evidence type="ECO:0000256" key="4">
    <source>
        <dbReference type="ARBA" id="ARBA00022771"/>
    </source>
</evidence>
<evidence type="ECO:0000256" key="5">
    <source>
        <dbReference type="ARBA" id="ARBA00022833"/>
    </source>
</evidence>
<protein>
    <recommendedName>
        <fullName evidence="9">C2H2-type domain-containing protein</fullName>
    </recommendedName>
</protein>
<organism evidence="10 11">
    <name type="scientific">Aspergillus calidoustus</name>
    <dbReference type="NCBI Taxonomy" id="454130"/>
    <lineage>
        <taxon>Eukaryota</taxon>
        <taxon>Fungi</taxon>
        <taxon>Dikarya</taxon>
        <taxon>Ascomycota</taxon>
        <taxon>Pezizomycotina</taxon>
        <taxon>Eurotiomycetes</taxon>
        <taxon>Eurotiomycetidae</taxon>
        <taxon>Eurotiales</taxon>
        <taxon>Aspergillaceae</taxon>
        <taxon>Aspergillus</taxon>
        <taxon>Aspergillus subgen. Nidulantes</taxon>
    </lineage>
</organism>
<gene>
    <name evidence="10" type="ORF">ASPCAL13596</name>
</gene>
<dbReference type="GO" id="GO:0000981">
    <property type="term" value="F:DNA-binding transcription factor activity, RNA polymerase II-specific"/>
    <property type="evidence" value="ECO:0007669"/>
    <property type="project" value="InterPro"/>
</dbReference>
<dbReference type="InterPro" id="IPR007219">
    <property type="entry name" value="XnlR_reg_dom"/>
</dbReference>
<keyword evidence="6" id="KW-0539">Nucleus</keyword>
<dbReference type="Gene3D" id="3.30.160.60">
    <property type="entry name" value="Classic Zinc Finger"/>
    <property type="match status" value="1"/>
</dbReference>
<dbReference type="SMART" id="SM00355">
    <property type="entry name" value="ZnF_C2H2"/>
    <property type="match status" value="2"/>
</dbReference>
<keyword evidence="4 7" id="KW-0863">Zinc-finger</keyword>
<evidence type="ECO:0000256" key="8">
    <source>
        <dbReference type="SAM" id="MobiDB-lite"/>
    </source>
</evidence>
<keyword evidence="5" id="KW-0862">Zinc</keyword>
<dbReference type="InterPro" id="IPR013087">
    <property type="entry name" value="Znf_C2H2_type"/>
</dbReference>
<dbReference type="STRING" id="454130.A0A0U5GH48"/>
<accession>A0A0U5GH48</accession>